<dbReference type="GO" id="GO:0005737">
    <property type="term" value="C:cytoplasm"/>
    <property type="evidence" value="ECO:0007669"/>
    <property type="project" value="UniProtKB-SubCell"/>
</dbReference>
<comment type="cofactor">
    <cofactor evidence="9">
        <name>Mg(2+)</name>
        <dbReference type="ChEBI" id="CHEBI:18420"/>
    </cofactor>
</comment>
<evidence type="ECO:0000256" key="3">
    <source>
        <dbReference type="ARBA" id="ARBA00022695"/>
    </source>
</evidence>
<feature type="domain" description="Cytidyltransferase-like" evidence="10">
    <location>
        <begin position="5"/>
        <end position="134"/>
    </location>
</feature>
<evidence type="ECO:0000256" key="4">
    <source>
        <dbReference type="ARBA" id="ARBA00022741"/>
    </source>
</evidence>
<dbReference type="AlphaFoldDB" id="A0A8T4HA01"/>
<evidence type="ECO:0000313" key="12">
    <source>
        <dbReference type="Proteomes" id="UP000679691"/>
    </source>
</evidence>
<gene>
    <name evidence="9 11" type="primary">coaD</name>
    <name evidence="11" type="ORF">J5U18_08530</name>
</gene>
<dbReference type="InterPro" id="IPR014729">
    <property type="entry name" value="Rossmann-like_a/b/a_fold"/>
</dbReference>
<dbReference type="GO" id="GO:0004595">
    <property type="term" value="F:pantetheine-phosphate adenylyltransferase activity"/>
    <property type="evidence" value="ECO:0007669"/>
    <property type="project" value="UniProtKB-UniRule"/>
</dbReference>
<comment type="caution">
    <text evidence="11">The sequence shown here is derived from an EMBL/GenBank/DDBJ whole genome shotgun (WGS) entry which is preliminary data.</text>
</comment>
<keyword evidence="7 9" id="KW-0173">Coenzyme A biosynthesis</keyword>
<dbReference type="InterPro" id="IPR001980">
    <property type="entry name" value="PPAT"/>
</dbReference>
<feature type="binding site" evidence="9">
    <location>
        <position position="88"/>
    </location>
    <ligand>
        <name>substrate</name>
    </ligand>
</feature>
<evidence type="ECO:0000256" key="9">
    <source>
        <dbReference type="HAMAP-Rule" id="MF_00151"/>
    </source>
</evidence>
<feature type="binding site" evidence="9">
    <location>
        <begin position="89"/>
        <end position="91"/>
    </location>
    <ligand>
        <name>ATP</name>
        <dbReference type="ChEBI" id="CHEBI:30616"/>
    </ligand>
</feature>
<evidence type="ECO:0000259" key="10">
    <source>
        <dbReference type="Pfam" id="PF01467"/>
    </source>
</evidence>
<dbReference type="Proteomes" id="UP000679691">
    <property type="component" value="Unassembled WGS sequence"/>
</dbReference>
<evidence type="ECO:0000313" key="11">
    <source>
        <dbReference type="EMBL" id="MBP3943604.1"/>
    </source>
</evidence>
<comment type="subcellular location">
    <subcellularLocation>
        <location evidence="9">Cytoplasm</location>
    </subcellularLocation>
</comment>
<dbReference type="HAMAP" id="MF_00151">
    <property type="entry name" value="PPAT_bact"/>
    <property type="match status" value="1"/>
</dbReference>
<evidence type="ECO:0000256" key="6">
    <source>
        <dbReference type="ARBA" id="ARBA00022842"/>
    </source>
</evidence>
<name>A0A8T4HA01_9SPHI</name>
<sequence>MRIAVFPGSFDPITKAHCELIERGLGLFDQIIVAVGVNASKKGLLAREERLQLIRDVFPAKAEKVLVQSFTGLTVDFCKQVGAHYILRGIRNTQDFEFENAIAQNNKLLAPEIETYFLVSQAGMGHISSSIVRDVLQHGGDISSMVPATIIPYLKGKI</sequence>
<comment type="pathway">
    <text evidence="9">Cofactor biosynthesis; coenzyme A biosynthesis; CoA from (R)-pantothenate: step 4/5.</text>
</comment>
<comment type="subunit">
    <text evidence="9">Homohexamer.</text>
</comment>
<dbReference type="EMBL" id="JAGKSB010000008">
    <property type="protein sequence ID" value="MBP3943604.1"/>
    <property type="molecule type" value="Genomic_DNA"/>
</dbReference>
<proteinExistence type="inferred from homology"/>
<feature type="binding site" evidence="9">
    <location>
        <position position="41"/>
    </location>
    <ligand>
        <name>substrate</name>
    </ligand>
</feature>
<feature type="binding site" evidence="9">
    <location>
        <position position="9"/>
    </location>
    <ligand>
        <name>substrate</name>
    </ligand>
</feature>
<dbReference type="PANTHER" id="PTHR21342:SF1">
    <property type="entry name" value="PHOSPHOPANTETHEINE ADENYLYLTRANSFERASE"/>
    <property type="match status" value="1"/>
</dbReference>
<dbReference type="Gene3D" id="3.40.50.620">
    <property type="entry name" value="HUPs"/>
    <property type="match status" value="1"/>
</dbReference>
<feature type="binding site" evidence="9">
    <location>
        <position position="74"/>
    </location>
    <ligand>
        <name>substrate</name>
    </ligand>
</feature>
<keyword evidence="6 9" id="KW-0460">Magnesium</keyword>
<keyword evidence="2 9" id="KW-0808">Transferase</keyword>
<dbReference type="Pfam" id="PF01467">
    <property type="entry name" value="CTP_transf_like"/>
    <property type="match status" value="1"/>
</dbReference>
<comment type="function">
    <text evidence="9">Reversibly transfers an adenylyl group from ATP to 4'-phosphopantetheine, yielding dephospho-CoA (dPCoA) and pyrophosphate.</text>
</comment>
<dbReference type="EC" id="2.7.7.3" evidence="9"/>
<evidence type="ECO:0000256" key="8">
    <source>
        <dbReference type="ARBA" id="ARBA00029346"/>
    </source>
</evidence>
<comment type="catalytic activity">
    <reaction evidence="8 9">
        <text>(R)-4'-phosphopantetheine + ATP + H(+) = 3'-dephospho-CoA + diphosphate</text>
        <dbReference type="Rhea" id="RHEA:19801"/>
        <dbReference type="ChEBI" id="CHEBI:15378"/>
        <dbReference type="ChEBI" id="CHEBI:30616"/>
        <dbReference type="ChEBI" id="CHEBI:33019"/>
        <dbReference type="ChEBI" id="CHEBI:57328"/>
        <dbReference type="ChEBI" id="CHEBI:61723"/>
        <dbReference type="EC" id="2.7.7.3"/>
    </reaction>
</comment>
<reference evidence="11" key="1">
    <citation type="submission" date="2021-03" db="EMBL/GenBank/DDBJ databases">
        <authorList>
            <person name="Lu T."/>
            <person name="Wang Q."/>
            <person name="Han X."/>
        </authorList>
    </citation>
    <scope>NUCLEOTIDE SEQUENCE</scope>
    <source>
        <strain evidence="11">WQ 2009</strain>
    </source>
</reference>
<feature type="site" description="Transition state stabilizer" evidence="9">
    <location>
        <position position="17"/>
    </location>
</feature>
<keyword evidence="1 9" id="KW-0963">Cytoplasm</keyword>
<dbReference type="InterPro" id="IPR004821">
    <property type="entry name" value="Cyt_trans-like"/>
</dbReference>
<feature type="binding site" evidence="9">
    <location>
        <position position="99"/>
    </location>
    <ligand>
        <name>ATP</name>
        <dbReference type="ChEBI" id="CHEBI:30616"/>
    </ligand>
</feature>
<accession>A0A8T4HA01</accession>
<keyword evidence="3 9" id="KW-0548">Nucleotidyltransferase</keyword>
<keyword evidence="4 9" id="KW-0547">Nucleotide-binding</keyword>
<dbReference type="GO" id="GO:0005524">
    <property type="term" value="F:ATP binding"/>
    <property type="evidence" value="ECO:0007669"/>
    <property type="project" value="UniProtKB-KW"/>
</dbReference>
<dbReference type="SUPFAM" id="SSF52374">
    <property type="entry name" value="Nucleotidylyl transferase"/>
    <property type="match status" value="1"/>
</dbReference>
<dbReference type="PRINTS" id="PR01020">
    <property type="entry name" value="LPSBIOSNTHSS"/>
</dbReference>
<evidence type="ECO:0000256" key="2">
    <source>
        <dbReference type="ARBA" id="ARBA00022679"/>
    </source>
</evidence>
<feature type="binding site" evidence="9">
    <location>
        <begin position="9"/>
        <end position="10"/>
    </location>
    <ligand>
        <name>ATP</name>
        <dbReference type="ChEBI" id="CHEBI:30616"/>
    </ligand>
</feature>
<evidence type="ECO:0000256" key="1">
    <source>
        <dbReference type="ARBA" id="ARBA00022490"/>
    </source>
</evidence>
<evidence type="ECO:0000256" key="7">
    <source>
        <dbReference type="ARBA" id="ARBA00022993"/>
    </source>
</evidence>
<dbReference type="GO" id="GO:0015937">
    <property type="term" value="P:coenzyme A biosynthetic process"/>
    <property type="evidence" value="ECO:0007669"/>
    <property type="project" value="UniProtKB-UniRule"/>
</dbReference>
<comment type="similarity">
    <text evidence="9">Belongs to the bacterial CoaD family.</text>
</comment>
<protein>
    <recommendedName>
        <fullName evidence="9">Phosphopantetheine adenylyltransferase</fullName>
        <ecNumber evidence="9">2.7.7.3</ecNumber>
    </recommendedName>
    <alternativeName>
        <fullName evidence="9">Dephospho-CoA pyrophosphorylase</fullName>
    </alternativeName>
    <alternativeName>
        <fullName evidence="9">Pantetheine-phosphate adenylyltransferase</fullName>
        <shortName evidence="9">PPAT</shortName>
    </alternativeName>
</protein>
<feature type="binding site" evidence="9">
    <location>
        <begin position="124"/>
        <end position="130"/>
    </location>
    <ligand>
        <name>ATP</name>
        <dbReference type="ChEBI" id="CHEBI:30616"/>
    </ligand>
</feature>
<evidence type="ECO:0000256" key="5">
    <source>
        <dbReference type="ARBA" id="ARBA00022840"/>
    </source>
</evidence>
<dbReference type="NCBIfam" id="TIGR01510">
    <property type="entry name" value="coaD_prev_kdtB"/>
    <property type="match status" value="1"/>
</dbReference>
<feature type="binding site" evidence="9">
    <location>
        <position position="17"/>
    </location>
    <ligand>
        <name>ATP</name>
        <dbReference type="ChEBI" id="CHEBI:30616"/>
    </ligand>
</feature>
<dbReference type="PANTHER" id="PTHR21342">
    <property type="entry name" value="PHOSPHOPANTETHEINE ADENYLYLTRANSFERASE"/>
    <property type="match status" value="1"/>
</dbReference>
<keyword evidence="5 9" id="KW-0067">ATP-binding</keyword>
<keyword evidence="12" id="KW-1185">Reference proteome</keyword>
<dbReference type="RefSeq" id="WP_353547103.1">
    <property type="nucleotide sequence ID" value="NZ_JAGKSB010000008.1"/>
</dbReference>
<organism evidence="11 12">
    <name type="scientific">Rhinopithecimicrobium faecis</name>
    <dbReference type="NCBI Taxonomy" id="2820698"/>
    <lineage>
        <taxon>Bacteria</taxon>
        <taxon>Pseudomonadati</taxon>
        <taxon>Bacteroidota</taxon>
        <taxon>Sphingobacteriia</taxon>
        <taxon>Sphingobacteriales</taxon>
        <taxon>Sphingobacteriaceae</taxon>
        <taxon>Rhinopithecimicrobium</taxon>
    </lineage>
</organism>
<dbReference type="NCBIfam" id="TIGR00125">
    <property type="entry name" value="cyt_tran_rel"/>
    <property type="match status" value="1"/>
</dbReference>